<evidence type="ECO:0000256" key="1">
    <source>
        <dbReference type="SAM" id="Phobius"/>
    </source>
</evidence>
<sequence>MKQDYKYAIYVLALAATVTLATGLLVVAGDTGTNDSRDEQLDDTNVELVGDLDALTDGEADRLPHLVWEDEAVRSYFDDPDGLEFEVTEPTTYDEDDDEFVPADDTVRVQVSPVDERLPYAFVTVDLDEDTAALEHGFHSVDDVDVEFGEGKHRLTDDERDRVAQILLDDPDIEWEIKTLLEEPETVDAAVVDREGGRVSVALTASDGQSSTVHADVDLASESVENRSVSGALTVNESDSGSVAVDVETDGNGTYVLTGNASETISADATISESVAGTAVEVTTPNETETSVELDDVTVSLVEHRESLSEHDPEEFAELVWASEDVRRYFDDPERIEMTVTQDRELDEETGEFTPADTVIVRVTPTDDRLPNAVAVVDPAAETVTVKRGLPALEPVGLEFTDETGLVTDADRDLIEDIVRADDAASYTIQSQFDDPDELDATVTAATGDGPETVTVELAPPGVETASVSVTVDLENRTVTRSFVVIEGLDSEAIDIEDSDYEVENAE</sequence>
<dbReference type="Proteomes" id="UP000219689">
    <property type="component" value="Unassembled WGS sequence"/>
</dbReference>
<dbReference type="EMBL" id="NXNI01000001">
    <property type="protein sequence ID" value="PCR90041.1"/>
    <property type="molecule type" value="Genomic_DNA"/>
</dbReference>
<evidence type="ECO:0000313" key="3">
    <source>
        <dbReference type="Proteomes" id="UP000219689"/>
    </source>
</evidence>
<comment type="caution">
    <text evidence="2">The sequence shown here is derived from an EMBL/GenBank/DDBJ whole genome shotgun (WGS) entry which is preliminary data.</text>
</comment>
<name>A0A2A5QT79_9EURY</name>
<reference evidence="2 3" key="1">
    <citation type="submission" date="2017-09" db="EMBL/GenBank/DDBJ databases">
        <title>Genome sequences of Natrinema ejinorence JCM 13890T.</title>
        <authorList>
            <person name="Roh S.W."/>
            <person name="Kim Y.B."/>
            <person name="Kim J.Y."/>
        </authorList>
    </citation>
    <scope>NUCLEOTIDE SEQUENCE [LARGE SCALE GENOMIC DNA]</scope>
    <source>
        <strain evidence="2 3">JCM 13890</strain>
    </source>
</reference>
<proteinExistence type="predicted"/>
<dbReference type="AlphaFoldDB" id="A0A2A5QT79"/>
<evidence type="ECO:0000313" key="2">
    <source>
        <dbReference type="EMBL" id="PCR90041.1"/>
    </source>
</evidence>
<keyword evidence="3" id="KW-1185">Reference proteome</keyword>
<keyword evidence="1" id="KW-0472">Membrane</keyword>
<keyword evidence="1" id="KW-1133">Transmembrane helix</keyword>
<dbReference type="RefSeq" id="WP_097378985.1">
    <property type="nucleotide sequence ID" value="NZ_NXNI01000001.1"/>
</dbReference>
<organism evidence="2 3">
    <name type="scientific">Natrinema ejinorense</name>
    <dbReference type="NCBI Taxonomy" id="373386"/>
    <lineage>
        <taxon>Archaea</taxon>
        <taxon>Methanobacteriati</taxon>
        <taxon>Methanobacteriota</taxon>
        <taxon>Stenosarchaea group</taxon>
        <taxon>Halobacteria</taxon>
        <taxon>Halobacteriales</taxon>
        <taxon>Natrialbaceae</taxon>
        <taxon>Natrinema</taxon>
    </lineage>
</organism>
<accession>A0A2A5QT79</accession>
<gene>
    <name evidence="2" type="ORF">CP557_05500</name>
</gene>
<keyword evidence="1" id="KW-0812">Transmembrane</keyword>
<protein>
    <submittedName>
        <fullName evidence="2">Uncharacterized protein</fullName>
    </submittedName>
</protein>
<dbReference type="OrthoDB" id="177471at2157"/>
<feature type="transmembrane region" description="Helical" evidence="1">
    <location>
        <begin position="7"/>
        <end position="28"/>
    </location>
</feature>